<comment type="similarity">
    <text evidence="1">Belongs to the pseudouridine synthase RsuA family.</text>
</comment>
<dbReference type="SMART" id="SM00363">
    <property type="entry name" value="S4"/>
    <property type="match status" value="1"/>
</dbReference>
<evidence type="ECO:0000313" key="4">
    <source>
        <dbReference type="EMBL" id="SVC49313.1"/>
    </source>
</evidence>
<protein>
    <recommendedName>
        <fullName evidence="3">RNA-binding S4 domain-containing protein</fullName>
    </recommendedName>
</protein>
<dbReference type="EMBL" id="UINC01094240">
    <property type="protein sequence ID" value="SVC49313.1"/>
    <property type="molecule type" value="Genomic_DNA"/>
</dbReference>
<reference evidence="4" key="1">
    <citation type="submission" date="2018-05" db="EMBL/GenBank/DDBJ databases">
        <authorList>
            <person name="Lanie J.A."/>
            <person name="Ng W.-L."/>
            <person name="Kazmierczak K.M."/>
            <person name="Andrzejewski T.M."/>
            <person name="Davidsen T.M."/>
            <person name="Wayne K.J."/>
            <person name="Tettelin H."/>
            <person name="Glass J.I."/>
            <person name="Rusch D."/>
            <person name="Podicherti R."/>
            <person name="Tsui H.-C.T."/>
            <person name="Winkler M.E."/>
        </authorList>
    </citation>
    <scope>NUCLEOTIDE SEQUENCE</scope>
</reference>
<dbReference type="CDD" id="cd00165">
    <property type="entry name" value="S4"/>
    <property type="match status" value="1"/>
</dbReference>
<dbReference type="InterPro" id="IPR020094">
    <property type="entry name" value="TruA/RsuA/RluB/E/F_N"/>
</dbReference>
<dbReference type="SUPFAM" id="SSF55174">
    <property type="entry name" value="Alpha-L RNA-binding motif"/>
    <property type="match status" value="1"/>
</dbReference>
<dbReference type="InterPro" id="IPR006145">
    <property type="entry name" value="PsdUridine_synth_RsuA/RluA"/>
</dbReference>
<gene>
    <name evidence="4" type="ORF">METZ01_LOCUS302167</name>
</gene>
<dbReference type="PANTHER" id="PTHR47683">
    <property type="entry name" value="PSEUDOURIDINE SYNTHASE FAMILY PROTEIN-RELATED"/>
    <property type="match status" value="1"/>
</dbReference>
<dbReference type="Pfam" id="PF01479">
    <property type="entry name" value="S4"/>
    <property type="match status" value="1"/>
</dbReference>
<dbReference type="InterPro" id="IPR036986">
    <property type="entry name" value="S4_RNA-bd_sf"/>
</dbReference>
<dbReference type="GO" id="GO:0009982">
    <property type="term" value="F:pseudouridine synthase activity"/>
    <property type="evidence" value="ECO:0007669"/>
    <property type="project" value="InterPro"/>
</dbReference>
<evidence type="ECO:0000256" key="2">
    <source>
        <dbReference type="ARBA" id="ARBA00023235"/>
    </source>
</evidence>
<dbReference type="Pfam" id="PF00849">
    <property type="entry name" value="PseudoU_synth_2"/>
    <property type="match status" value="1"/>
</dbReference>
<dbReference type="PANTHER" id="PTHR47683:SF2">
    <property type="entry name" value="RNA-BINDING S4 DOMAIN-CONTAINING PROTEIN"/>
    <property type="match status" value="1"/>
</dbReference>
<dbReference type="GO" id="GO:0006364">
    <property type="term" value="P:rRNA processing"/>
    <property type="evidence" value="ECO:0007669"/>
    <property type="project" value="UniProtKB-ARBA"/>
</dbReference>
<dbReference type="GO" id="GO:0003723">
    <property type="term" value="F:RNA binding"/>
    <property type="evidence" value="ECO:0007669"/>
    <property type="project" value="InterPro"/>
</dbReference>
<evidence type="ECO:0000256" key="1">
    <source>
        <dbReference type="ARBA" id="ARBA00008348"/>
    </source>
</evidence>
<evidence type="ECO:0000259" key="3">
    <source>
        <dbReference type="SMART" id="SM00363"/>
    </source>
</evidence>
<dbReference type="AlphaFoldDB" id="A0A382MJY8"/>
<keyword evidence="2" id="KW-0413">Isomerase</keyword>
<sequence length="111" mass="12206">MVRLQKFLAQAGIASRRASEVIIGEGRVEVNGQVVTQMGVRVDPQTDAVAVDGKLIQPLGHRYVAVHKPKGVLCTRKDERKRPILGDLLPADWDLKPVGRLDRNSEGLIFA</sequence>
<dbReference type="FunFam" id="3.10.290.10:FF:000003">
    <property type="entry name" value="Pseudouridine synthase"/>
    <property type="match status" value="1"/>
</dbReference>
<feature type="domain" description="RNA-binding S4" evidence="3">
    <location>
        <begin position="2"/>
        <end position="61"/>
    </location>
</feature>
<dbReference type="InterPro" id="IPR002942">
    <property type="entry name" value="S4_RNA-bd"/>
</dbReference>
<dbReference type="Gene3D" id="3.10.290.10">
    <property type="entry name" value="RNA-binding S4 domain"/>
    <property type="match status" value="1"/>
</dbReference>
<feature type="non-terminal residue" evidence="4">
    <location>
        <position position="111"/>
    </location>
</feature>
<accession>A0A382MJY8</accession>
<dbReference type="InterPro" id="IPR050343">
    <property type="entry name" value="RsuA_PseudoU_synthase"/>
</dbReference>
<proteinExistence type="inferred from homology"/>
<organism evidence="4">
    <name type="scientific">marine metagenome</name>
    <dbReference type="NCBI Taxonomy" id="408172"/>
    <lineage>
        <taxon>unclassified sequences</taxon>
        <taxon>metagenomes</taxon>
        <taxon>ecological metagenomes</taxon>
    </lineage>
</organism>
<name>A0A382MJY8_9ZZZZ</name>
<dbReference type="PROSITE" id="PS50889">
    <property type="entry name" value="S4"/>
    <property type="match status" value="1"/>
</dbReference>
<dbReference type="GO" id="GO:0001522">
    <property type="term" value="P:pseudouridine synthesis"/>
    <property type="evidence" value="ECO:0007669"/>
    <property type="project" value="InterPro"/>
</dbReference>
<dbReference type="Gene3D" id="3.30.70.580">
    <property type="entry name" value="Pseudouridine synthase I, catalytic domain, N-terminal subdomain"/>
    <property type="match status" value="1"/>
</dbReference>